<keyword evidence="3" id="KW-1185">Reference proteome</keyword>
<feature type="region of interest" description="Disordered" evidence="1">
    <location>
        <begin position="164"/>
        <end position="184"/>
    </location>
</feature>
<dbReference type="Proteomes" id="UP001159364">
    <property type="component" value="Linkage Group LG05"/>
</dbReference>
<evidence type="ECO:0000256" key="1">
    <source>
        <dbReference type="SAM" id="MobiDB-lite"/>
    </source>
</evidence>
<dbReference type="EMBL" id="JAIWQS010000005">
    <property type="protein sequence ID" value="KAJ8765380.1"/>
    <property type="molecule type" value="Genomic_DNA"/>
</dbReference>
<dbReference type="AlphaFoldDB" id="A0AAV8TGJ0"/>
<protein>
    <submittedName>
        <fullName evidence="2">Uncharacterized protein</fullName>
    </submittedName>
</protein>
<feature type="compositionally biased region" description="Acidic residues" evidence="1">
    <location>
        <begin position="1"/>
        <end position="19"/>
    </location>
</feature>
<accession>A0AAV8TGJ0</accession>
<evidence type="ECO:0000313" key="3">
    <source>
        <dbReference type="Proteomes" id="UP001159364"/>
    </source>
</evidence>
<proteinExistence type="predicted"/>
<sequence>MGSDEERDIEEEVFEEASDSQEQLQELGAKFESEVSVESIGGSSFVAAVDKDSTAETFEGAIGTHVEDGISSDLVMVIGDEKVDDLVGEETSDKIDEGGMEMLNQMPERMSLKVWYWVEEVQFRRPGIGCLFSWKVMESNDKEELKVDNSEYQENGDLIGAFVEPQEVKDDRQPGCDGYKTSGC</sequence>
<name>A0AAV8TGJ0_9ROSI</name>
<comment type="caution">
    <text evidence="2">The sequence shown here is derived from an EMBL/GenBank/DDBJ whole genome shotgun (WGS) entry which is preliminary data.</text>
</comment>
<organism evidence="2 3">
    <name type="scientific">Erythroxylum novogranatense</name>
    <dbReference type="NCBI Taxonomy" id="1862640"/>
    <lineage>
        <taxon>Eukaryota</taxon>
        <taxon>Viridiplantae</taxon>
        <taxon>Streptophyta</taxon>
        <taxon>Embryophyta</taxon>
        <taxon>Tracheophyta</taxon>
        <taxon>Spermatophyta</taxon>
        <taxon>Magnoliopsida</taxon>
        <taxon>eudicotyledons</taxon>
        <taxon>Gunneridae</taxon>
        <taxon>Pentapetalae</taxon>
        <taxon>rosids</taxon>
        <taxon>fabids</taxon>
        <taxon>Malpighiales</taxon>
        <taxon>Erythroxylaceae</taxon>
        <taxon>Erythroxylum</taxon>
    </lineage>
</organism>
<gene>
    <name evidence="2" type="ORF">K2173_012077</name>
</gene>
<reference evidence="2 3" key="1">
    <citation type="submission" date="2021-09" db="EMBL/GenBank/DDBJ databases">
        <title>Genomic insights and catalytic innovation underlie evolution of tropane alkaloids biosynthesis.</title>
        <authorList>
            <person name="Wang Y.-J."/>
            <person name="Tian T."/>
            <person name="Huang J.-P."/>
            <person name="Huang S.-X."/>
        </authorList>
    </citation>
    <scope>NUCLEOTIDE SEQUENCE [LARGE SCALE GENOMIC DNA]</scope>
    <source>
        <strain evidence="2">KIB-2018</strain>
        <tissue evidence="2">Leaf</tissue>
    </source>
</reference>
<feature type="region of interest" description="Disordered" evidence="1">
    <location>
        <begin position="1"/>
        <end position="24"/>
    </location>
</feature>
<evidence type="ECO:0000313" key="2">
    <source>
        <dbReference type="EMBL" id="KAJ8765380.1"/>
    </source>
</evidence>